<protein>
    <submittedName>
        <fullName evidence="1">Four-helix bundle copper-binding protein</fullName>
    </submittedName>
</protein>
<dbReference type="Gene3D" id="1.20.1270.360">
    <property type="match status" value="1"/>
</dbReference>
<dbReference type="InterPro" id="IPR044543">
    <property type="entry name" value="YHJQ-like"/>
</dbReference>
<gene>
    <name evidence="1" type="ORF">NX782_03310</name>
</gene>
<evidence type="ECO:0000313" key="2">
    <source>
        <dbReference type="Proteomes" id="UP001205560"/>
    </source>
</evidence>
<reference evidence="1 2" key="1">
    <citation type="submission" date="2022-08" db="EMBL/GenBank/DDBJ databases">
        <title>Reclassification of Massilia species as members of the genera Telluria, Duganella, Pseudoduganella, Mokoshia gen. nov. and Zemynaea gen. nov. using orthogonal and non-orthogonal genome-based approaches.</title>
        <authorList>
            <person name="Bowman J.P."/>
        </authorList>
    </citation>
    <scope>NUCLEOTIDE SEQUENCE [LARGE SCALE GENOMIC DNA]</scope>
    <source>
        <strain evidence="1 2">LMG 28164</strain>
    </source>
</reference>
<accession>A0ABT2A236</accession>
<comment type="caution">
    <text evidence="1">The sequence shown here is derived from an EMBL/GenBank/DDBJ whole genome shotgun (WGS) entry which is preliminary data.</text>
</comment>
<keyword evidence="2" id="KW-1185">Reference proteome</keyword>
<dbReference type="PANTHER" id="PTHR37310:SF1">
    <property type="entry name" value="CYTOPLASMIC PROTEIN"/>
    <property type="match status" value="1"/>
</dbReference>
<dbReference type="InterPro" id="IPR005560">
    <property type="entry name" value="Csp_YhjQ"/>
</dbReference>
<dbReference type="RefSeq" id="WP_258844062.1">
    <property type="nucleotide sequence ID" value="NZ_JANUGX010000003.1"/>
</dbReference>
<evidence type="ECO:0000313" key="1">
    <source>
        <dbReference type="EMBL" id="MCS0588229.1"/>
    </source>
</evidence>
<sequence length="112" mass="11901">MQQQYQSCIAACNACADACDMCFAACLQEDDVKMMARCIALDMDCGQLCRLAASFMARGSEFAAALCQVCAQVCLACGDECAKHQAQHCQDCATACRHCAEECCRMGSTAAA</sequence>
<dbReference type="Proteomes" id="UP001205560">
    <property type="component" value="Unassembled WGS sequence"/>
</dbReference>
<dbReference type="PANTHER" id="PTHR37310">
    <property type="entry name" value="CYTOPLASMIC PROTEIN-RELATED"/>
    <property type="match status" value="1"/>
</dbReference>
<dbReference type="Pfam" id="PF03860">
    <property type="entry name" value="Csp"/>
    <property type="match status" value="1"/>
</dbReference>
<dbReference type="EMBL" id="JANUGX010000003">
    <property type="protein sequence ID" value="MCS0588229.1"/>
    <property type="molecule type" value="Genomic_DNA"/>
</dbReference>
<proteinExistence type="predicted"/>
<dbReference type="CDD" id="cd08026">
    <property type="entry name" value="DUF326"/>
    <property type="match status" value="1"/>
</dbReference>
<name>A0ABT2A236_9BURK</name>
<organism evidence="1 2">
    <name type="scientific">Massilia norwichensis</name>
    <dbReference type="NCBI Taxonomy" id="1442366"/>
    <lineage>
        <taxon>Bacteria</taxon>
        <taxon>Pseudomonadati</taxon>
        <taxon>Pseudomonadota</taxon>
        <taxon>Betaproteobacteria</taxon>
        <taxon>Burkholderiales</taxon>
        <taxon>Oxalobacteraceae</taxon>
        <taxon>Telluria group</taxon>
        <taxon>Massilia</taxon>
    </lineage>
</organism>